<dbReference type="PANTHER" id="PTHR15459:SF3">
    <property type="entry name" value="POLYAMINE-MODULATED FACTOR 1"/>
    <property type="match status" value="1"/>
</dbReference>
<keyword evidence="5" id="KW-0498">Mitosis</keyword>
<evidence type="ECO:0000313" key="12">
    <source>
        <dbReference type="Proteomes" id="UP000827092"/>
    </source>
</evidence>
<dbReference type="Proteomes" id="UP000827092">
    <property type="component" value="Unassembled WGS sequence"/>
</dbReference>
<keyword evidence="6" id="KW-0995">Kinetochore</keyword>
<keyword evidence="9" id="KW-0137">Centromere</keyword>
<dbReference type="Pfam" id="PF03980">
    <property type="entry name" value="Nnf1"/>
    <property type="match status" value="1"/>
</dbReference>
<organism evidence="11 12">
    <name type="scientific">Oedothorax gibbosus</name>
    <dbReference type="NCBI Taxonomy" id="931172"/>
    <lineage>
        <taxon>Eukaryota</taxon>
        <taxon>Metazoa</taxon>
        <taxon>Ecdysozoa</taxon>
        <taxon>Arthropoda</taxon>
        <taxon>Chelicerata</taxon>
        <taxon>Arachnida</taxon>
        <taxon>Araneae</taxon>
        <taxon>Araneomorphae</taxon>
        <taxon>Entelegynae</taxon>
        <taxon>Araneoidea</taxon>
        <taxon>Linyphiidae</taxon>
        <taxon>Erigoninae</taxon>
        <taxon>Oedothorax</taxon>
    </lineage>
</organism>
<keyword evidence="4" id="KW-0132">Cell division</keyword>
<evidence type="ECO:0000256" key="9">
    <source>
        <dbReference type="ARBA" id="ARBA00023328"/>
    </source>
</evidence>
<evidence type="ECO:0000256" key="8">
    <source>
        <dbReference type="ARBA" id="ARBA00023306"/>
    </source>
</evidence>
<dbReference type="GO" id="GO:0007059">
    <property type="term" value="P:chromosome segregation"/>
    <property type="evidence" value="ECO:0007669"/>
    <property type="project" value="TreeGrafter"/>
</dbReference>
<keyword evidence="7" id="KW-0539">Nucleus</keyword>
<dbReference type="GO" id="GO:0000444">
    <property type="term" value="C:MIS12/MIND type complex"/>
    <property type="evidence" value="ECO:0007669"/>
    <property type="project" value="InterPro"/>
</dbReference>
<keyword evidence="3" id="KW-0158">Chromosome</keyword>
<evidence type="ECO:0000256" key="4">
    <source>
        <dbReference type="ARBA" id="ARBA00022618"/>
    </source>
</evidence>
<dbReference type="EMBL" id="JAFNEN010000173">
    <property type="protein sequence ID" value="KAG8190840.1"/>
    <property type="molecule type" value="Genomic_DNA"/>
</dbReference>
<dbReference type="InterPro" id="IPR007128">
    <property type="entry name" value="PMF1/Nnf1"/>
</dbReference>
<protein>
    <recommendedName>
        <fullName evidence="13">Polyamine-modulated factor 1</fullName>
    </recommendedName>
</protein>
<evidence type="ECO:0000256" key="6">
    <source>
        <dbReference type="ARBA" id="ARBA00022838"/>
    </source>
</evidence>
<sequence>MSNMEENLQSCNANATNSNTDTDEQLKLHLQNAINRTAKAFLSNLKYSLFKSYYPEIHQNDSTNLKELHRQLKSQLTETIHEEVEELCKEVDLYASISSLDKLIQNHEGKDDVEAWRPSGNPSEDMRDHLYQMKLKHKRCLEFTLQTMALQNKELEKMVEERHTDILAIKDRIDLLSAEIRNRYKDDGSIGVLQKQIASIAET</sequence>
<dbReference type="AlphaFoldDB" id="A0AAV6V2A6"/>
<evidence type="ECO:0000256" key="2">
    <source>
        <dbReference type="ARBA" id="ARBA00004629"/>
    </source>
</evidence>
<evidence type="ECO:0000256" key="5">
    <source>
        <dbReference type="ARBA" id="ARBA00022776"/>
    </source>
</evidence>
<evidence type="ECO:0000256" key="7">
    <source>
        <dbReference type="ARBA" id="ARBA00023242"/>
    </source>
</evidence>
<evidence type="ECO:0000256" key="3">
    <source>
        <dbReference type="ARBA" id="ARBA00022454"/>
    </source>
</evidence>
<reference evidence="11 12" key="1">
    <citation type="journal article" date="2022" name="Nat. Ecol. Evol.">
        <title>A masculinizing supergene underlies an exaggerated male reproductive morph in a spider.</title>
        <authorList>
            <person name="Hendrickx F."/>
            <person name="De Corte Z."/>
            <person name="Sonet G."/>
            <person name="Van Belleghem S.M."/>
            <person name="Kostlbacher S."/>
            <person name="Vangestel C."/>
        </authorList>
    </citation>
    <scope>NUCLEOTIDE SEQUENCE [LARGE SCALE GENOMIC DNA]</scope>
    <source>
        <strain evidence="11">W744_W776</strain>
    </source>
</reference>
<dbReference type="PANTHER" id="PTHR15459">
    <property type="entry name" value="POLYAMINE-MODULATED FACTOR 1"/>
    <property type="match status" value="1"/>
</dbReference>
<gene>
    <name evidence="11" type="ORF">JTE90_028337</name>
</gene>
<keyword evidence="8" id="KW-0131">Cell cycle</keyword>
<evidence type="ECO:0000256" key="1">
    <source>
        <dbReference type="ARBA" id="ARBA00004123"/>
    </source>
</evidence>
<proteinExistence type="predicted"/>
<accession>A0AAV6V2A6</accession>
<keyword evidence="12" id="KW-1185">Reference proteome</keyword>
<evidence type="ECO:0008006" key="13">
    <source>
        <dbReference type="Google" id="ProtNLM"/>
    </source>
</evidence>
<comment type="caution">
    <text evidence="11">The sequence shown here is derived from an EMBL/GenBank/DDBJ whole genome shotgun (WGS) entry which is preliminary data.</text>
</comment>
<evidence type="ECO:0000313" key="11">
    <source>
        <dbReference type="EMBL" id="KAG8190840.1"/>
    </source>
</evidence>
<dbReference type="GO" id="GO:0005634">
    <property type="term" value="C:nucleus"/>
    <property type="evidence" value="ECO:0007669"/>
    <property type="project" value="UniProtKB-SubCell"/>
</dbReference>
<name>A0AAV6V2A6_9ARAC</name>
<dbReference type="GO" id="GO:0051301">
    <property type="term" value="P:cell division"/>
    <property type="evidence" value="ECO:0007669"/>
    <property type="project" value="UniProtKB-KW"/>
</dbReference>
<evidence type="ECO:0000256" key="10">
    <source>
        <dbReference type="SAM" id="MobiDB-lite"/>
    </source>
</evidence>
<feature type="region of interest" description="Disordered" evidence="10">
    <location>
        <begin position="1"/>
        <end position="20"/>
    </location>
</feature>
<feature type="compositionally biased region" description="Polar residues" evidence="10">
    <location>
        <begin position="1"/>
        <end position="11"/>
    </location>
</feature>
<comment type="subcellular location">
    <subcellularLocation>
        <location evidence="2">Chromosome</location>
        <location evidence="2">Centromere</location>
        <location evidence="2">Kinetochore</location>
    </subcellularLocation>
    <subcellularLocation>
        <location evidence="1">Nucleus</location>
    </subcellularLocation>
</comment>